<feature type="transmembrane region" description="Helical" evidence="1">
    <location>
        <begin position="209"/>
        <end position="229"/>
    </location>
</feature>
<dbReference type="InterPro" id="IPR049177">
    <property type="entry name" value="MgtC_SapB_SrpB_YhiD_N"/>
</dbReference>
<feature type="transmembrane region" description="Helical" evidence="1">
    <location>
        <begin position="400"/>
        <end position="420"/>
    </location>
</feature>
<feature type="transmembrane region" description="Helical" evidence="1">
    <location>
        <begin position="38"/>
        <end position="60"/>
    </location>
</feature>
<sequence length="421" mass="41543">MNGEDLIRRLAVALAIGLLVGAERHWRERDASPGQRTAGVRTFGLIGLTGGIVAALAVPAGPLGGALLLGAGVVALIAVLLPFALLEAQAESNFSATSMVAAIGTYALGALAVSGQIEAAGAAAVAMTAVLAARDQLHGLMARVTWAEMRSAILLLSMTLVALPLVPDRPMSWLAGVNPHKAWTLAILLAGISYLGYLAVKLGGEKRGLLLAGAAGGLVSSTAVTLSNATASMEGGSPRGLAAGALVAGAISCLRTVVLVLFVAPATGRVLLPALVAAAVAFGAAAAVLALRDSKGEASPKPPSNPFEIMAVLRIAALLVGVGAFAKLGAEWLGGAAVLLIAAITGLTDVDAIALSVPPMAPDVITAALAAQAVAVAVASNITAKAAYAAALGNTAYGKLFGIGSLAALAAGGVVLLVTLR</sequence>
<feature type="transmembrane region" description="Helical" evidence="1">
    <location>
        <begin position="337"/>
        <end position="358"/>
    </location>
</feature>
<dbReference type="InterPro" id="IPR025105">
    <property type="entry name" value="DUF4010"/>
</dbReference>
<feature type="transmembrane region" description="Helical" evidence="1">
    <location>
        <begin position="311"/>
        <end position="330"/>
    </location>
</feature>
<reference evidence="4 5" key="1">
    <citation type="submission" date="2021-07" db="EMBL/GenBank/DDBJ databases">
        <authorList>
            <person name="So Y."/>
        </authorList>
    </citation>
    <scope>NUCLEOTIDE SEQUENCE [LARGE SCALE GENOMIC DNA]</scope>
    <source>
        <strain evidence="4 5">HJA6</strain>
    </source>
</reference>
<name>A0ABS7AEL1_9PROT</name>
<feature type="transmembrane region" description="Helical" evidence="1">
    <location>
        <begin position="364"/>
        <end position="388"/>
    </location>
</feature>
<evidence type="ECO:0000313" key="4">
    <source>
        <dbReference type="EMBL" id="MBW6400741.1"/>
    </source>
</evidence>
<keyword evidence="5" id="KW-1185">Reference proteome</keyword>
<dbReference type="Proteomes" id="UP001196565">
    <property type="component" value="Unassembled WGS sequence"/>
</dbReference>
<feature type="domain" description="DUF4010" evidence="3">
    <location>
        <begin position="187"/>
        <end position="393"/>
    </location>
</feature>
<keyword evidence="1" id="KW-0812">Transmembrane</keyword>
<evidence type="ECO:0000259" key="3">
    <source>
        <dbReference type="Pfam" id="PF13194"/>
    </source>
</evidence>
<feature type="transmembrane region" description="Helical" evidence="1">
    <location>
        <begin position="66"/>
        <end position="86"/>
    </location>
</feature>
<evidence type="ECO:0000259" key="2">
    <source>
        <dbReference type="Pfam" id="PF02308"/>
    </source>
</evidence>
<comment type="caution">
    <text evidence="4">The sequence shown here is derived from an EMBL/GenBank/DDBJ whole genome shotgun (WGS) entry which is preliminary data.</text>
</comment>
<evidence type="ECO:0000313" key="5">
    <source>
        <dbReference type="Proteomes" id="UP001196565"/>
    </source>
</evidence>
<proteinExistence type="predicted"/>
<feature type="transmembrane region" description="Helical" evidence="1">
    <location>
        <begin position="182"/>
        <end position="200"/>
    </location>
</feature>
<organism evidence="4 5">
    <name type="scientific">Roseomonas alba</name>
    <dbReference type="NCBI Taxonomy" id="2846776"/>
    <lineage>
        <taxon>Bacteria</taxon>
        <taxon>Pseudomonadati</taxon>
        <taxon>Pseudomonadota</taxon>
        <taxon>Alphaproteobacteria</taxon>
        <taxon>Acetobacterales</taxon>
        <taxon>Roseomonadaceae</taxon>
        <taxon>Roseomonas</taxon>
    </lineage>
</organism>
<dbReference type="Pfam" id="PF02308">
    <property type="entry name" value="MgtC"/>
    <property type="match status" value="1"/>
</dbReference>
<feature type="transmembrane region" description="Helical" evidence="1">
    <location>
        <begin position="149"/>
        <end position="167"/>
    </location>
</feature>
<protein>
    <submittedName>
        <fullName evidence="4">DUF4010 domain-containing protein</fullName>
    </submittedName>
</protein>
<accession>A0ABS7AEL1</accession>
<dbReference type="EMBL" id="JAHYBZ010000008">
    <property type="protein sequence ID" value="MBW6400741.1"/>
    <property type="molecule type" value="Genomic_DNA"/>
</dbReference>
<feature type="transmembrane region" description="Helical" evidence="1">
    <location>
        <begin position="241"/>
        <end position="263"/>
    </location>
</feature>
<feature type="transmembrane region" description="Helical" evidence="1">
    <location>
        <begin position="270"/>
        <end position="291"/>
    </location>
</feature>
<dbReference type="PANTHER" id="PTHR39084">
    <property type="entry name" value="MEMBRANE PROTEIN-RELATED"/>
    <property type="match status" value="1"/>
</dbReference>
<dbReference type="PANTHER" id="PTHR39084:SF1">
    <property type="entry name" value="DUF4010 DOMAIN-CONTAINING PROTEIN"/>
    <property type="match status" value="1"/>
</dbReference>
<gene>
    <name evidence="4" type="ORF">KPL78_22970</name>
</gene>
<evidence type="ECO:0000256" key="1">
    <source>
        <dbReference type="SAM" id="Phobius"/>
    </source>
</evidence>
<keyword evidence="1" id="KW-1133">Transmembrane helix</keyword>
<dbReference type="Pfam" id="PF13194">
    <property type="entry name" value="DUF4010"/>
    <property type="match status" value="1"/>
</dbReference>
<dbReference type="RefSeq" id="WP_219765298.1">
    <property type="nucleotide sequence ID" value="NZ_JAHYBZ010000008.1"/>
</dbReference>
<keyword evidence="1" id="KW-0472">Membrane</keyword>
<feature type="domain" description="MgtC/SapB/SrpB/YhiD N-terminal" evidence="2">
    <location>
        <begin position="10"/>
        <end position="138"/>
    </location>
</feature>